<evidence type="ECO:0000259" key="7">
    <source>
        <dbReference type="SMART" id="SM00478"/>
    </source>
</evidence>
<feature type="domain" description="HhH-GPD" evidence="7">
    <location>
        <begin position="323"/>
        <end position="465"/>
    </location>
</feature>
<dbReference type="EMBL" id="JBGBPQ010000026">
    <property type="protein sequence ID" value="KAL1499256.1"/>
    <property type="molecule type" value="Genomic_DNA"/>
</dbReference>
<dbReference type="InterPro" id="IPR003265">
    <property type="entry name" value="HhH-GPD_domain"/>
</dbReference>
<dbReference type="InterPro" id="IPR023170">
    <property type="entry name" value="HhH_base_excis_C"/>
</dbReference>
<keyword evidence="3" id="KW-0234">DNA repair</keyword>
<evidence type="ECO:0000313" key="8">
    <source>
        <dbReference type="EMBL" id="KAL1499256.1"/>
    </source>
</evidence>
<dbReference type="GO" id="GO:0000703">
    <property type="term" value="F:oxidized pyrimidine nucleobase lesion DNA N-glycosylase activity"/>
    <property type="evidence" value="ECO:0007669"/>
    <property type="project" value="TreeGrafter"/>
</dbReference>
<dbReference type="GO" id="GO:0003906">
    <property type="term" value="F:DNA-(apurinic or apyrimidinic site) endonuclease activity"/>
    <property type="evidence" value="ECO:0007669"/>
    <property type="project" value="TreeGrafter"/>
</dbReference>
<feature type="region of interest" description="Disordered" evidence="6">
    <location>
        <begin position="131"/>
        <end position="274"/>
    </location>
</feature>
<comment type="caution">
    <text evidence="8">The sequence shown here is derived from an EMBL/GenBank/DDBJ whole genome shotgun (WGS) entry which is preliminary data.</text>
</comment>
<sequence>MRCEVNHRRSPLHDPPRSILPLVTHRVVLNRCALRSALLLSLSAAAWRSIVSSHRCVPPLPSHRSLAGLMGRLSRTVLSESSSGQAEVMPPATTKVAKLRAALVAFAAEGSGADAKGELLPKLEAALGEDSVGNKAELPTKDEPKRKRKTSESRGNKAELPTKVETQRKRKASTSGDKEVLPTKVETQRKRKASTSGDKEEVPTKVEAQRKKEASISGDTEEVRKKKASEGSCDKEEVPTKVEAQRKRKASSRTSGSPAARRPTPSPMSPPEGWRRTYDLIVELRADRTAVVDSMGCGAIAASAAAGTSVADRDYQTLISLMLSSQTKDTVNARTMARLRAHGLSVENILSTSDDVLKELIYGVGFHNNKVKYIKDATRIIKEDFGGCIPDTMEGLMALITLHEAFGKIEGISVDTHVHRICNQLGWTGPTQTKTPEKTREAIEAWMPKDIWGDVNELLVGFGQEIQTEKAKLLRKCLACSNPEAALELVRVCGVNVEKELSKPQPRLE</sequence>
<dbReference type="Gene3D" id="1.10.1670.10">
    <property type="entry name" value="Helix-hairpin-Helix base-excision DNA repair enzymes (C-terminal)"/>
    <property type="match status" value="1"/>
</dbReference>
<keyword evidence="4" id="KW-0456">Lyase</keyword>
<organism evidence="8 9">
    <name type="scientific">Prymnesium parvum</name>
    <name type="common">Toxic golden alga</name>
    <dbReference type="NCBI Taxonomy" id="97485"/>
    <lineage>
        <taxon>Eukaryota</taxon>
        <taxon>Haptista</taxon>
        <taxon>Haptophyta</taxon>
        <taxon>Prymnesiophyceae</taxon>
        <taxon>Prymnesiales</taxon>
        <taxon>Prymnesiaceae</taxon>
        <taxon>Prymnesium</taxon>
    </lineage>
</organism>
<dbReference type="GO" id="GO:0016829">
    <property type="term" value="F:lyase activity"/>
    <property type="evidence" value="ECO:0007669"/>
    <property type="project" value="UniProtKB-KW"/>
</dbReference>
<dbReference type="GO" id="GO:0005634">
    <property type="term" value="C:nucleus"/>
    <property type="evidence" value="ECO:0007669"/>
    <property type="project" value="TreeGrafter"/>
</dbReference>
<keyword evidence="1" id="KW-0227">DNA damage</keyword>
<dbReference type="SUPFAM" id="SSF48150">
    <property type="entry name" value="DNA-glycosylase"/>
    <property type="match status" value="1"/>
</dbReference>
<protein>
    <recommendedName>
        <fullName evidence="7">HhH-GPD domain-containing protein</fullName>
    </recommendedName>
</protein>
<dbReference type="AlphaFoldDB" id="A0AB34IJW0"/>
<gene>
    <name evidence="8" type="ORF">AB1Y20_013759</name>
</gene>
<keyword evidence="5" id="KW-0326">Glycosidase</keyword>
<evidence type="ECO:0000256" key="2">
    <source>
        <dbReference type="ARBA" id="ARBA00022801"/>
    </source>
</evidence>
<dbReference type="SMART" id="SM00478">
    <property type="entry name" value="ENDO3c"/>
    <property type="match status" value="1"/>
</dbReference>
<evidence type="ECO:0000256" key="1">
    <source>
        <dbReference type="ARBA" id="ARBA00022763"/>
    </source>
</evidence>
<dbReference type="PANTHER" id="PTHR43286:SF1">
    <property type="entry name" value="ENDONUCLEASE III-LIKE PROTEIN 1"/>
    <property type="match status" value="1"/>
</dbReference>
<keyword evidence="2" id="KW-0378">Hydrolase</keyword>
<dbReference type="GO" id="GO:0006285">
    <property type="term" value="P:base-excision repair, AP site formation"/>
    <property type="evidence" value="ECO:0007669"/>
    <property type="project" value="TreeGrafter"/>
</dbReference>
<feature type="compositionally biased region" description="Basic and acidic residues" evidence="6">
    <location>
        <begin position="138"/>
        <end position="167"/>
    </location>
</feature>
<evidence type="ECO:0000256" key="4">
    <source>
        <dbReference type="ARBA" id="ARBA00023239"/>
    </source>
</evidence>
<dbReference type="GO" id="GO:0006289">
    <property type="term" value="P:nucleotide-excision repair"/>
    <property type="evidence" value="ECO:0007669"/>
    <property type="project" value="TreeGrafter"/>
</dbReference>
<dbReference type="InterPro" id="IPR011257">
    <property type="entry name" value="DNA_glycosylase"/>
</dbReference>
<name>A0AB34IJW0_PRYPA</name>
<evidence type="ECO:0000256" key="3">
    <source>
        <dbReference type="ARBA" id="ARBA00023204"/>
    </source>
</evidence>
<reference evidence="8 9" key="1">
    <citation type="journal article" date="2024" name="Science">
        <title>Giant polyketide synthase enzymes in the biosynthesis of giant marine polyether toxins.</title>
        <authorList>
            <person name="Fallon T.R."/>
            <person name="Shende V.V."/>
            <person name="Wierzbicki I.H."/>
            <person name="Pendleton A.L."/>
            <person name="Watervoot N.F."/>
            <person name="Auber R.P."/>
            <person name="Gonzalez D.J."/>
            <person name="Wisecaver J.H."/>
            <person name="Moore B.S."/>
        </authorList>
    </citation>
    <scope>NUCLEOTIDE SEQUENCE [LARGE SCALE GENOMIC DNA]</scope>
    <source>
        <strain evidence="8 9">12B1</strain>
    </source>
</reference>
<dbReference type="Proteomes" id="UP001515480">
    <property type="component" value="Unassembled WGS sequence"/>
</dbReference>
<dbReference type="Gene3D" id="1.10.340.30">
    <property type="entry name" value="Hypothetical protein, domain 2"/>
    <property type="match status" value="1"/>
</dbReference>
<dbReference type="Pfam" id="PF00730">
    <property type="entry name" value="HhH-GPD"/>
    <property type="match status" value="1"/>
</dbReference>
<dbReference type="PANTHER" id="PTHR43286">
    <property type="entry name" value="ENDONUCLEASE III-LIKE PROTEIN 1"/>
    <property type="match status" value="1"/>
</dbReference>
<evidence type="ECO:0000256" key="5">
    <source>
        <dbReference type="ARBA" id="ARBA00023295"/>
    </source>
</evidence>
<evidence type="ECO:0000256" key="6">
    <source>
        <dbReference type="SAM" id="MobiDB-lite"/>
    </source>
</evidence>
<accession>A0AB34IJW0</accession>
<feature type="compositionally biased region" description="Basic and acidic residues" evidence="6">
    <location>
        <begin position="197"/>
        <end position="214"/>
    </location>
</feature>
<feature type="compositionally biased region" description="Basic and acidic residues" evidence="6">
    <location>
        <begin position="221"/>
        <end position="245"/>
    </location>
</feature>
<dbReference type="CDD" id="cd00056">
    <property type="entry name" value="ENDO3c"/>
    <property type="match status" value="1"/>
</dbReference>
<keyword evidence="9" id="KW-1185">Reference proteome</keyword>
<evidence type="ECO:0000313" key="9">
    <source>
        <dbReference type="Proteomes" id="UP001515480"/>
    </source>
</evidence>
<proteinExistence type="predicted"/>